<dbReference type="InterPro" id="IPR011606">
    <property type="entry name" value="Brnchd-chn_aa_trnsp_permease"/>
</dbReference>
<evidence type="ECO:0000256" key="1">
    <source>
        <dbReference type="ARBA" id="ARBA00004651"/>
    </source>
</evidence>
<feature type="transmembrane region" description="Helical" evidence="9">
    <location>
        <begin position="130"/>
        <end position="154"/>
    </location>
</feature>
<evidence type="ECO:0000256" key="5">
    <source>
        <dbReference type="ARBA" id="ARBA00022692"/>
    </source>
</evidence>
<proteinExistence type="inferred from homology"/>
<name>A0ABR8MDS4_9ACTN</name>
<reference evidence="10 11" key="1">
    <citation type="submission" date="2020-09" db="EMBL/GenBank/DDBJ databases">
        <title>novel species in genus Nocardioides.</title>
        <authorList>
            <person name="Zhang G."/>
        </authorList>
    </citation>
    <scope>NUCLEOTIDE SEQUENCE [LARGE SCALE GENOMIC DNA]</scope>
    <source>
        <strain evidence="10 11">19197</strain>
    </source>
</reference>
<organism evidence="10 11">
    <name type="scientific">Nocardioides hwasunensis</name>
    <dbReference type="NCBI Taxonomy" id="397258"/>
    <lineage>
        <taxon>Bacteria</taxon>
        <taxon>Bacillati</taxon>
        <taxon>Actinomycetota</taxon>
        <taxon>Actinomycetes</taxon>
        <taxon>Propionibacteriales</taxon>
        <taxon>Nocardioidaceae</taxon>
        <taxon>Nocardioides</taxon>
    </lineage>
</organism>
<keyword evidence="5 9" id="KW-0812">Transmembrane</keyword>
<evidence type="ECO:0000256" key="4">
    <source>
        <dbReference type="ARBA" id="ARBA00022475"/>
    </source>
</evidence>
<evidence type="ECO:0000256" key="9">
    <source>
        <dbReference type="SAM" id="Phobius"/>
    </source>
</evidence>
<evidence type="ECO:0000256" key="3">
    <source>
        <dbReference type="ARBA" id="ARBA00022448"/>
    </source>
</evidence>
<evidence type="ECO:0000313" key="11">
    <source>
        <dbReference type="Proteomes" id="UP000649289"/>
    </source>
</evidence>
<dbReference type="PANTHER" id="PTHR34979:SF1">
    <property type="entry name" value="INNER MEMBRANE PROTEIN YGAZ"/>
    <property type="match status" value="1"/>
</dbReference>
<dbReference type="RefSeq" id="WP_191197689.1">
    <property type="nucleotide sequence ID" value="NZ_BAAAPA010000002.1"/>
</dbReference>
<keyword evidence="3" id="KW-0813">Transport</keyword>
<protein>
    <submittedName>
        <fullName evidence="10">AzlC family ABC transporter permease</fullName>
    </submittedName>
</protein>
<evidence type="ECO:0000256" key="7">
    <source>
        <dbReference type="ARBA" id="ARBA00023136"/>
    </source>
</evidence>
<dbReference type="EMBL" id="JACXYY010000001">
    <property type="protein sequence ID" value="MBD3913351.1"/>
    <property type="molecule type" value="Genomic_DNA"/>
</dbReference>
<feature type="transmembrane region" description="Helical" evidence="9">
    <location>
        <begin position="160"/>
        <end position="178"/>
    </location>
</feature>
<keyword evidence="6 9" id="KW-1133">Transmembrane helix</keyword>
<dbReference type="Pfam" id="PF03591">
    <property type="entry name" value="AzlC"/>
    <property type="match status" value="1"/>
</dbReference>
<sequence length="247" mass="24671">MNARALTAGERSGIVRDGLAVGLATGAYGIGFGAVSVASGLSVAQTCALSLLMFTGASQFALAGVVAAGGAPLSGAATALLLGTRNTLYGLRMAPVLQWRGWRRVAAAHVLIDESTAMSVNRDTTEGARLGFLTTGLSVFVLWNVATAIGAVAGEAVGDPRTYGLDAAVGAAFLALLWPRLKDRRNVVVGLLAALVALAVVPVTAPGVPVLAAGGVAVLAGVLARKPGPTEARPHPLGTDDAAGGER</sequence>
<keyword evidence="11" id="KW-1185">Reference proteome</keyword>
<comment type="similarity">
    <text evidence="2">Belongs to the AzlC family.</text>
</comment>
<dbReference type="PANTHER" id="PTHR34979">
    <property type="entry name" value="INNER MEMBRANE PROTEIN YGAZ"/>
    <property type="match status" value="1"/>
</dbReference>
<feature type="transmembrane region" description="Helical" evidence="9">
    <location>
        <begin position="21"/>
        <end position="54"/>
    </location>
</feature>
<feature type="transmembrane region" description="Helical" evidence="9">
    <location>
        <begin position="60"/>
        <end position="83"/>
    </location>
</feature>
<feature type="region of interest" description="Disordered" evidence="8">
    <location>
        <begin position="228"/>
        <end position="247"/>
    </location>
</feature>
<evidence type="ECO:0000256" key="2">
    <source>
        <dbReference type="ARBA" id="ARBA00010735"/>
    </source>
</evidence>
<comment type="subcellular location">
    <subcellularLocation>
        <location evidence="1">Cell membrane</location>
        <topology evidence="1">Multi-pass membrane protein</topology>
    </subcellularLocation>
</comment>
<comment type="caution">
    <text evidence="10">The sequence shown here is derived from an EMBL/GenBank/DDBJ whole genome shotgun (WGS) entry which is preliminary data.</text>
</comment>
<keyword evidence="7 9" id="KW-0472">Membrane</keyword>
<evidence type="ECO:0000256" key="6">
    <source>
        <dbReference type="ARBA" id="ARBA00022989"/>
    </source>
</evidence>
<evidence type="ECO:0000256" key="8">
    <source>
        <dbReference type="SAM" id="MobiDB-lite"/>
    </source>
</evidence>
<gene>
    <name evidence="10" type="ORF">IEZ25_01890</name>
</gene>
<dbReference type="Proteomes" id="UP000649289">
    <property type="component" value="Unassembled WGS sequence"/>
</dbReference>
<evidence type="ECO:0000313" key="10">
    <source>
        <dbReference type="EMBL" id="MBD3913351.1"/>
    </source>
</evidence>
<feature type="transmembrane region" description="Helical" evidence="9">
    <location>
        <begin position="185"/>
        <end position="201"/>
    </location>
</feature>
<accession>A0ABR8MDS4</accession>
<keyword evidence="4" id="KW-1003">Cell membrane</keyword>